<proteinExistence type="inferred from homology"/>
<evidence type="ECO:0000256" key="1">
    <source>
        <dbReference type="RuleBase" id="RU363094"/>
    </source>
</evidence>
<organism evidence="3 4">
    <name type="scientific">Legionella septentrionalis</name>
    <dbReference type="NCBI Taxonomy" id="2498109"/>
    <lineage>
        <taxon>Bacteria</taxon>
        <taxon>Pseudomonadati</taxon>
        <taxon>Pseudomonadota</taxon>
        <taxon>Gammaproteobacteria</taxon>
        <taxon>Legionellales</taxon>
        <taxon>Legionellaceae</taxon>
        <taxon>Legionella</taxon>
    </lineage>
</organism>
<dbReference type="Gene3D" id="3.40.630.30">
    <property type="match status" value="1"/>
</dbReference>
<evidence type="ECO:0000259" key="2">
    <source>
        <dbReference type="PROSITE" id="PS51186"/>
    </source>
</evidence>
<dbReference type="PANTHER" id="PTHR43617">
    <property type="entry name" value="L-AMINO ACID N-ACETYLTRANSFERASE"/>
    <property type="match status" value="1"/>
</dbReference>
<dbReference type="InterPro" id="IPR000182">
    <property type="entry name" value="GNAT_dom"/>
</dbReference>
<sequence>MRPHVRPMQTDDIDEVYAIELMAHRAPWSRNILSDCVLVGYDCRVLELLATERKEIVGYIIARYHGNVCHVLNLCITPAQQGKHYGRFLLGQLIKSLNEIEVSKVVLEVRPSNTAALSLYQKMGFEKVGTKTAYYCDEQGIEDAVVLEKICI</sequence>
<dbReference type="GO" id="GO:0008999">
    <property type="term" value="F:protein-N-terminal-alanine acetyltransferase activity"/>
    <property type="evidence" value="ECO:0007669"/>
    <property type="project" value="UniProtKB-EC"/>
</dbReference>
<feature type="domain" description="N-acetyltransferase" evidence="2">
    <location>
        <begin position="3"/>
        <end position="152"/>
    </location>
</feature>
<gene>
    <name evidence="3" type="primary">rimI</name>
    <name evidence="3" type="ORF">EKM59_03440</name>
</gene>
<comment type="caution">
    <text evidence="3">The sequence shown here is derived from an EMBL/GenBank/DDBJ whole genome shotgun (WGS) entry which is preliminary data.</text>
</comment>
<dbReference type="NCBIfam" id="TIGR01575">
    <property type="entry name" value="rimI"/>
    <property type="match status" value="1"/>
</dbReference>
<dbReference type="OrthoDB" id="9796919at2"/>
<name>A0A3S0VNR2_9GAMM</name>
<dbReference type="InterPro" id="IPR050276">
    <property type="entry name" value="MshD_Acetyltransferase"/>
</dbReference>
<evidence type="ECO:0000313" key="4">
    <source>
        <dbReference type="Proteomes" id="UP000288012"/>
    </source>
</evidence>
<dbReference type="InterPro" id="IPR006464">
    <property type="entry name" value="AcTrfase_RimI/Ard1"/>
</dbReference>
<protein>
    <recommendedName>
        <fullName evidence="1">[Ribosomal protein bS18]-alanine N-acetyltransferase</fullName>
        <ecNumber evidence="1">2.3.1.266</ecNumber>
    </recommendedName>
</protein>
<reference evidence="3 4" key="1">
    <citation type="submission" date="2018-12" db="EMBL/GenBank/DDBJ databases">
        <title>Legionella sp,whole genome shotgun sequence.</title>
        <authorList>
            <person name="Wu H."/>
        </authorList>
    </citation>
    <scope>NUCLEOTIDE SEQUENCE [LARGE SCALE GENOMIC DNA]</scope>
    <source>
        <strain evidence="4">km714</strain>
    </source>
</reference>
<dbReference type="Pfam" id="PF00583">
    <property type="entry name" value="Acetyltransf_1"/>
    <property type="match status" value="1"/>
</dbReference>
<dbReference type="AlphaFoldDB" id="A0A3S0VNR2"/>
<keyword evidence="3" id="KW-0808">Transferase</keyword>
<dbReference type="RefSeq" id="WP_126953900.1">
    <property type="nucleotide sequence ID" value="NZ_RZGR01000007.1"/>
</dbReference>
<dbReference type="PROSITE" id="PS51186">
    <property type="entry name" value="GNAT"/>
    <property type="match status" value="1"/>
</dbReference>
<evidence type="ECO:0000313" key="3">
    <source>
        <dbReference type="EMBL" id="RUQ89465.1"/>
    </source>
</evidence>
<dbReference type="InterPro" id="IPR016181">
    <property type="entry name" value="Acyl_CoA_acyltransferase"/>
</dbReference>
<dbReference type="Proteomes" id="UP000288012">
    <property type="component" value="Unassembled WGS sequence"/>
</dbReference>
<comment type="subcellular location">
    <subcellularLocation>
        <location evidence="1">Cytoplasm</location>
    </subcellularLocation>
</comment>
<dbReference type="CDD" id="cd04301">
    <property type="entry name" value="NAT_SF"/>
    <property type="match status" value="1"/>
</dbReference>
<dbReference type="PANTHER" id="PTHR43617:SF35">
    <property type="entry name" value="[RIBOSOMAL PROTEIN BS18]-ALANINE N-ACETYLTRANSFERASE"/>
    <property type="match status" value="1"/>
</dbReference>
<comment type="function">
    <text evidence="1">Acetylates the N-terminal alanine of ribosomal protein bS18.</text>
</comment>
<dbReference type="GO" id="GO:0005737">
    <property type="term" value="C:cytoplasm"/>
    <property type="evidence" value="ECO:0007669"/>
    <property type="project" value="UniProtKB-SubCell"/>
</dbReference>
<comment type="similarity">
    <text evidence="1">Belongs to the acetyltransferase family. RimI subfamily.</text>
</comment>
<dbReference type="EC" id="2.3.1.266" evidence="1"/>
<dbReference type="SUPFAM" id="SSF55729">
    <property type="entry name" value="Acyl-CoA N-acyltransferases (Nat)"/>
    <property type="match status" value="1"/>
</dbReference>
<keyword evidence="4" id="KW-1185">Reference proteome</keyword>
<comment type="catalytic activity">
    <reaction evidence="1">
        <text>N-terminal L-alanyl-[ribosomal protein bS18] + acetyl-CoA = N-terminal N(alpha)-acetyl-L-alanyl-[ribosomal protein bS18] + CoA + H(+)</text>
        <dbReference type="Rhea" id="RHEA:43756"/>
        <dbReference type="Rhea" id="RHEA-COMP:10676"/>
        <dbReference type="Rhea" id="RHEA-COMP:10677"/>
        <dbReference type="ChEBI" id="CHEBI:15378"/>
        <dbReference type="ChEBI" id="CHEBI:57287"/>
        <dbReference type="ChEBI" id="CHEBI:57288"/>
        <dbReference type="ChEBI" id="CHEBI:64718"/>
        <dbReference type="ChEBI" id="CHEBI:83683"/>
        <dbReference type="EC" id="2.3.1.266"/>
    </reaction>
</comment>
<accession>A0A3S0VNR2</accession>
<keyword evidence="1" id="KW-0963">Cytoplasm</keyword>
<dbReference type="EMBL" id="RZGR01000007">
    <property type="protein sequence ID" value="RUQ89465.1"/>
    <property type="molecule type" value="Genomic_DNA"/>
</dbReference>